<feature type="region of interest" description="Disordered" evidence="1">
    <location>
        <begin position="71"/>
        <end position="100"/>
    </location>
</feature>
<gene>
    <name evidence="2" type="ORF">P154DRAFT_583375</name>
</gene>
<protein>
    <submittedName>
        <fullName evidence="2">Uncharacterized protein</fullName>
    </submittedName>
</protein>
<accession>A0A6A5W5G7</accession>
<feature type="region of interest" description="Disordered" evidence="1">
    <location>
        <begin position="1"/>
        <end position="44"/>
    </location>
</feature>
<proteinExistence type="predicted"/>
<reference evidence="2" key="1">
    <citation type="journal article" date="2020" name="Stud. Mycol.">
        <title>101 Dothideomycetes genomes: a test case for predicting lifestyles and emergence of pathogens.</title>
        <authorList>
            <person name="Haridas S."/>
            <person name="Albert R."/>
            <person name="Binder M."/>
            <person name="Bloem J."/>
            <person name="Labutti K."/>
            <person name="Salamov A."/>
            <person name="Andreopoulos B."/>
            <person name="Baker S."/>
            <person name="Barry K."/>
            <person name="Bills G."/>
            <person name="Bluhm B."/>
            <person name="Cannon C."/>
            <person name="Castanera R."/>
            <person name="Culley D."/>
            <person name="Daum C."/>
            <person name="Ezra D."/>
            <person name="Gonzalez J."/>
            <person name="Henrissat B."/>
            <person name="Kuo A."/>
            <person name="Liang C."/>
            <person name="Lipzen A."/>
            <person name="Lutzoni F."/>
            <person name="Magnuson J."/>
            <person name="Mondo S."/>
            <person name="Nolan M."/>
            <person name="Ohm R."/>
            <person name="Pangilinan J."/>
            <person name="Park H.-J."/>
            <person name="Ramirez L."/>
            <person name="Alfaro M."/>
            <person name="Sun H."/>
            <person name="Tritt A."/>
            <person name="Yoshinaga Y."/>
            <person name="Zwiers L.-H."/>
            <person name="Turgeon B."/>
            <person name="Goodwin S."/>
            <person name="Spatafora J."/>
            <person name="Crous P."/>
            <person name="Grigoriev I."/>
        </authorList>
    </citation>
    <scope>NUCLEOTIDE SEQUENCE</scope>
    <source>
        <strain evidence="2">CBS 123094</strain>
    </source>
</reference>
<feature type="compositionally biased region" description="Acidic residues" evidence="1">
    <location>
        <begin position="80"/>
        <end position="97"/>
    </location>
</feature>
<sequence>MRPRNQHTDDRPPPGSRGMICGHIQSEKEEWPEHNFPAYPCTPADSPAHIKQTQAGAMIVVQAWVEKLDWSVPVEREPEPEPDESREDEEGEDEEERGDGYRKDKVGRFRACSRLARWFEVALKRREWEAESERGDRDGNGNQEGRDNQDKMGDRGGKVIVPYDKRYSYISTFVSVERAVWTNWVSWSDDPALEDVFQGGLWAIGVLEKIAHDYPFGDIDRVVEKLGEYVEDQVQACLEGSVSE</sequence>
<feature type="region of interest" description="Disordered" evidence="1">
    <location>
        <begin position="129"/>
        <end position="156"/>
    </location>
</feature>
<dbReference type="Proteomes" id="UP000799779">
    <property type="component" value="Unassembled WGS sequence"/>
</dbReference>
<keyword evidence="3" id="KW-1185">Reference proteome</keyword>
<feature type="compositionally biased region" description="Basic and acidic residues" evidence="1">
    <location>
        <begin position="1"/>
        <end position="12"/>
    </location>
</feature>
<dbReference type="EMBL" id="ML977764">
    <property type="protein sequence ID" value="KAF1992866.1"/>
    <property type="molecule type" value="Genomic_DNA"/>
</dbReference>
<organism evidence="2 3">
    <name type="scientific">Amniculicola lignicola CBS 123094</name>
    <dbReference type="NCBI Taxonomy" id="1392246"/>
    <lineage>
        <taxon>Eukaryota</taxon>
        <taxon>Fungi</taxon>
        <taxon>Dikarya</taxon>
        <taxon>Ascomycota</taxon>
        <taxon>Pezizomycotina</taxon>
        <taxon>Dothideomycetes</taxon>
        <taxon>Pleosporomycetidae</taxon>
        <taxon>Pleosporales</taxon>
        <taxon>Amniculicolaceae</taxon>
        <taxon>Amniculicola</taxon>
    </lineage>
</organism>
<name>A0A6A5W5G7_9PLEO</name>
<dbReference type="AlphaFoldDB" id="A0A6A5W5G7"/>
<evidence type="ECO:0000256" key="1">
    <source>
        <dbReference type="SAM" id="MobiDB-lite"/>
    </source>
</evidence>
<evidence type="ECO:0000313" key="3">
    <source>
        <dbReference type="Proteomes" id="UP000799779"/>
    </source>
</evidence>
<evidence type="ECO:0000313" key="2">
    <source>
        <dbReference type="EMBL" id="KAF1992866.1"/>
    </source>
</evidence>